<dbReference type="InterPro" id="IPR051795">
    <property type="entry name" value="Glycosyl_Hydrlase_43"/>
</dbReference>
<name>A0A4Q1CDC7_9BACT</name>
<dbReference type="PANTHER" id="PTHR42812">
    <property type="entry name" value="BETA-XYLOSIDASE"/>
    <property type="match status" value="1"/>
</dbReference>
<dbReference type="InterPro" id="IPR023296">
    <property type="entry name" value="Glyco_hydro_beta-prop_sf"/>
</dbReference>
<dbReference type="PANTHER" id="PTHR42812:SF12">
    <property type="entry name" value="BETA-XYLOSIDASE-RELATED"/>
    <property type="match status" value="1"/>
</dbReference>
<dbReference type="SUPFAM" id="SSF49899">
    <property type="entry name" value="Concanavalin A-like lectins/glucanases"/>
    <property type="match status" value="1"/>
</dbReference>
<dbReference type="Pfam" id="PF17851">
    <property type="entry name" value="GH43_C2"/>
    <property type="match status" value="1"/>
</dbReference>
<dbReference type="InterPro" id="IPR041542">
    <property type="entry name" value="GH43_C2"/>
</dbReference>
<evidence type="ECO:0000313" key="8">
    <source>
        <dbReference type="EMBL" id="RXK56981.1"/>
    </source>
</evidence>
<dbReference type="Pfam" id="PF04616">
    <property type="entry name" value="Glyco_hydro_43"/>
    <property type="match status" value="1"/>
</dbReference>
<comment type="similarity">
    <text evidence="1 6">Belongs to the glycosyl hydrolase 43 family.</text>
</comment>
<keyword evidence="3 6" id="KW-0326">Glycosidase</keyword>
<dbReference type="GO" id="GO:0005975">
    <property type="term" value="P:carbohydrate metabolic process"/>
    <property type="evidence" value="ECO:0007669"/>
    <property type="project" value="InterPro"/>
</dbReference>
<dbReference type="Gene3D" id="2.60.120.200">
    <property type="match status" value="1"/>
</dbReference>
<dbReference type="OrthoDB" id="181757at2"/>
<accession>A0A4Q1CDC7</accession>
<evidence type="ECO:0000259" key="7">
    <source>
        <dbReference type="Pfam" id="PF17851"/>
    </source>
</evidence>
<dbReference type="InterPro" id="IPR013320">
    <property type="entry name" value="ConA-like_dom_sf"/>
</dbReference>
<dbReference type="Proteomes" id="UP000290218">
    <property type="component" value="Unassembled WGS sequence"/>
</dbReference>
<evidence type="ECO:0000256" key="3">
    <source>
        <dbReference type="ARBA" id="ARBA00023295"/>
    </source>
</evidence>
<evidence type="ECO:0000256" key="5">
    <source>
        <dbReference type="PIRSR" id="PIRSR606710-2"/>
    </source>
</evidence>
<protein>
    <submittedName>
        <fullName evidence="8">Glycoside hydrolase family 43 protein</fullName>
    </submittedName>
</protein>
<evidence type="ECO:0000256" key="2">
    <source>
        <dbReference type="ARBA" id="ARBA00022801"/>
    </source>
</evidence>
<keyword evidence="9" id="KW-1185">Reference proteome</keyword>
<feature type="domain" description="Beta-xylosidase C-terminal Concanavalin A-like" evidence="7">
    <location>
        <begin position="327"/>
        <end position="520"/>
    </location>
</feature>
<dbReference type="SUPFAM" id="SSF75005">
    <property type="entry name" value="Arabinanase/levansucrase/invertase"/>
    <property type="match status" value="1"/>
</dbReference>
<feature type="active site" description="Proton acceptor" evidence="4">
    <location>
        <position position="22"/>
    </location>
</feature>
<comment type="caution">
    <text evidence="8">The sequence shown here is derived from an EMBL/GenBank/DDBJ whole genome shotgun (WGS) entry which is preliminary data.</text>
</comment>
<dbReference type="EMBL" id="SDHX01000001">
    <property type="protein sequence ID" value="RXK56981.1"/>
    <property type="molecule type" value="Genomic_DNA"/>
</dbReference>
<gene>
    <name evidence="8" type="ORF">ESB00_11090</name>
</gene>
<evidence type="ECO:0000256" key="1">
    <source>
        <dbReference type="ARBA" id="ARBA00009865"/>
    </source>
</evidence>
<sequence>MTPPHEAPATFNNPILPGFHPDPSVCRVGDTYYLVTSSFEWFPGVPVYRSKDLVNWEQIGHVLDRPSQLAMKDGMKASQGIWAPTIRYHDGLFYMITTAQNSGGNFYVTASDPAGPWSDPIWLKDAPGIDPSLFWDDDGTCWYTGAGWIEGGQRWPNENRIYLQQLDTGKGRLVGPRLNLTSGHAANARWTEGPHLFKRNGKYVLLVAEGGTGHHHAVTIHHADKITGPYVPDHGNPVLTHRHLGLDAPISTTGHADLVETQNGEWWSVMLGVRTRHRNNLLGRETFLTPVAWQDQTLVYNPGIGRVLESDRRPALVWSPVPSPTPRDEFATPKLGLQWNFLRTPFETWWSLEKQPGSLSLQLRPQSVTKPENPSLVARRIQHFRFRAATRLTLSPAAPSETAGLVAMQNDRFHYRLLLCQHDGQNVISLRKMEAGVETEVASHPWPSPEVVLALEGNMLAYTFLVGSSLEDLRPIGPTQDARVCGTSRAGGFIGPFVGMYASSEGQPSTNTATFDWFEYLPGPEASP</sequence>
<dbReference type="AlphaFoldDB" id="A0A4Q1CDC7"/>
<feature type="active site" description="Proton donor" evidence="4">
    <location>
        <position position="192"/>
    </location>
</feature>
<proteinExistence type="inferred from homology"/>
<feature type="site" description="Important for catalytic activity, responsible for pKa modulation of the active site Glu and correct orientation of both the proton donor and substrate" evidence="5">
    <location>
        <position position="130"/>
    </location>
</feature>
<evidence type="ECO:0000256" key="6">
    <source>
        <dbReference type="RuleBase" id="RU361187"/>
    </source>
</evidence>
<evidence type="ECO:0000313" key="9">
    <source>
        <dbReference type="Proteomes" id="UP000290218"/>
    </source>
</evidence>
<dbReference type="CDD" id="cd18617">
    <property type="entry name" value="GH43_XynB-like"/>
    <property type="match status" value="1"/>
</dbReference>
<evidence type="ECO:0000256" key="4">
    <source>
        <dbReference type="PIRSR" id="PIRSR606710-1"/>
    </source>
</evidence>
<reference evidence="8 9" key="1">
    <citation type="submission" date="2019-01" db="EMBL/GenBank/DDBJ databases">
        <title>Lacunisphaera sp. strain TWA-58.</title>
        <authorList>
            <person name="Chen W.-M."/>
        </authorList>
    </citation>
    <scope>NUCLEOTIDE SEQUENCE [LARGE SCALE GENOMIC DNA]</scope>
    <source>
        <strain evidence="8 9">TWA-58</strain>
    </source>
</reference>
<dbReference type="InterPro" id="IPR006710">
    <property type="entry name" value="Glyco_hydro_43"/>
</dbReference>
<keyword evidence="2 6" id="KW-0378">Hydrolase</keyword>
<dbReference type="Gene3D" id="2.115.10.20">
    <property type="entry name" value="Glycosyl hydrolase domain, family 43"/>
    <property type="match status" value="1"/>
</dbReference>
<organism evidence="8 9">
    <name type="scientific">Oleiharenicola lentus</name>
    <dbReference type="NCBI Taxonomy" id="2508720"/>
    <lineage>
        <taxon>Bacteria</taxon>
        <taxon>Pseudomonadati</taxon>
        <taxon>Verrucomicrobiota</taxon>
        <taxon>Opitutia</taxon>
        <taxon>Opitutales</taxon>
        <taxon>Opitutaceae</taxon>
        <taxon>Oleiharenicola</taxon>
    </lineage>
</organism>
<dbReference type="GO" id="GO:0004553">
    <property type="term" value="F:hydrolase activity, hydrolyzing O-glycosyl compounds"/>
    <property type="evidence" value="ECO:0007669"/>
    <property type="project" value="InterPro"/>
</dbReference>